<dbReference type="CDD" id="cd00887">
    <property type="entry name" value="MoeA"/>
    <property type="match status" value="1"/>
</dbReference>
<evidence type="ECO:0000256" key="11">
    <source>
        <dbReference type="RuleBase" id="RU365090"/>
    </source>
</evidence>
<keyword evidence="6 11" id="KW-0808">Transferase</keyword>
<dbReference type="Proteomes" id="UP000574761">
    <property type="component" value="Unassembled WGS sequence"/>
</dbReference>
<reference evidence="13 14" key="1">
    <citation type="submission" date="2020-08" db="EMBL/GenBank/DDBJ databases">
        <title>Genomic Encyclopedia of Type Strains, Phase IV (KMG-IV): sequencing the most valuable type-strain genomes for metagenomic binning, comparative biology and taxonomic classification.</title>
        <authorList>
            <person name="Goeker M."/>
        </authorList>
    </citation>
    <scope>NUCLEOTIDE SEQUENCE [LARGE SCALE GENOMIC DNA]</scope>
    <source>
        <strain evidence="13 14">DSM 100211</strain>
    </source>
</reference>
<dbReference type="GO" id="GO:0061599">
    <property type="term" value="F:molybdopterin molybdotransferase activity"/>
    <property type="evidence" value="ECO:0007669"/>
    <property type="project" value="UniProtKB-UniRule"/>
</dbReference>
<dbReference type="PROSITE" id="PS01079">
    <property type="entry name" value="MOCF_BIOSYNTHESIS_2"/>
    <property type="match status" value="1"/>
</dbReference>
<dbReference type="FunFam" id="3.40.980.10:FF:000004">
    <property type="entry name" value="Molybdopterin molybdenumtransferase"/>
    <property type="match status" value="1"/>
</dbReference>
<dbReference type="SUPFAM" id="SSF63867">
    <property type="entry name" value="MoeA C-terminal domain-like"/>
    <property type="match status" value="1"/>
</dbReference>
<dbReference type="GO" id="GO:0006777">
    <property type="term" value="P:Mo-molybdopterin cofactor biosynthetic process"/>
    <property type="evidence" value="ECO:0007669"/>
    <property type="project" value="UniProtKB-UniRule"/>
</dbReference>
<evidence type="ECO:0000313" key="14">
    <source>
        <dbReference type="Proteomes" id="UP000574761"/>
    </source>
</evidence>
<evidence type="ECO:0000313" key="13">
    <source>
        <dbReference type="EMBL" id="MBB3974905.1"/>
    </source>
</evidence>
<dbReference type="PANTHER" id="PTHR10192:SF5">
    <property type="entry name" value="GEPHYRIN"/>
    <property type="match status" value="1"/>
</dbReference>
<dbReference type="InterPro" id="IPR008284">
    <property type="entry name" value="MoCF_biosynth_CS"/>
</dbReference>
<dbReference type="Gene3D" id="2.40.340.10">
    <property type="entry name" value="MoeA, C-terminal, domain IV"/>
    <property type="match status" value="1"/>
</dbReference>
<dbReference type="Pfam" id="PF03454">
    <property type="entry name" value="MoeA_C"/>
    <property type="match status" value="1"/>
</dbReference>
<evidence type="ECO:0000256" key="3">
    <source>
        <dbReference type="ARBA" id="ARBA00005046"/>
    </source>
</evidence>
<protein>
    <recommendedName>
        <fullName evidence="11">Molybdopterin molybdenumtransferase</fullName>
        <ecNumber evidence="11">2.10.1.1</ecNumber>
    </recommendedName>
</protein>
<dbReference type="FunFam" id="2.170.190.11:FF:000001">
    <property type="entry name" value="Molybdopterin molybdenumtransferase"/>
    <property type="match status" value="1"/>
</dbReference>
<feature type="domain" description="MoaB/Mog" evidence="12">
    <location>
        <begin position="179"/>
        <end position="318"/>
    </location>
</feature>
<dbReference type="InterPro" id="IPR036688">
    <property type="entry name" value="MoeA_C_domain_IV_sf"/>
</dbReference>
<dbReference type="EMBL" id="JACIEE010000001">
    <property type="protein sequence ID" value="MBB3974905.1"/>
    <property type="molecule type" value="Genomic_DNA"/>
</dbReference>
<evidence type="ECO:0000256" key="10">
    <source>
        <dbReference type="ARBA" id="ARBA00047317"/>
    </source>
</evidence>
<name>A0A7W6D1E0_9HYPH</name>
<comment type="similarity">
    <text evidence="4 11">Belongs to the MoeA family.</text>
</comment>
<keyword evidence="5 11" id="KW-0500">Molybdenum</keyword>
<keyword evidence="14" id="KW-1185">Reference proteome</keyword>
<dbReference type="SUPFAM" id="SSF63882">
    <property type="entry name" value="MoeA N-terminal region -like"/>
    <property type="match status" value="1"/>
</dbReference>
<dbReference type="PANTHER" id="PTHR10192">
    <property type="entry name" value="MOLYBDOPTERIN BIOSYNTHESIS PROTEIN"/>
    <property type="match status" value="1"/>
</dbReference>
<dbReference type="RefSeq" id="WP_183797750.1">
    <property type="nucleotide sequence ID" value="NZ_JACIEE010000001.1"/>
</dbReference>
<keyword evidence="8 11" id="KW-0460">Magnesium</keyword>
<dbReference type="Gene3D" id="3.40.980.10">
    <property type="entry name" value="MoaB/Mog-like domain"/>
    <property type="match status" value="1"/>
</dbReference>
<organism evidence="13 14">
    <name type="scientific">Mycoplana azooxidifex</name>
    <dbReference type="NCBI Taxonomy" id="1636188"/>
    <lineage>
        <taxon>Bacteria</taxon>
        <taxon>Pseudomonadati</taxon>
        <taxon>Pseudomonadota</taxon>
        <taxon>Alphaproteobacteria</taxon>
        <taxon>Hyphomicrobiales</taxon>
        <taxon>Rhizobiaceae</taxon>
        <taxon>Mycoplana</taxon>
    </lineage>
</organism>
<gene>
    <name evidence="13" type="ORF">GGQ64_000081</name>
</gene>
<dbReference type="InterPro" id="IPR036425">
    <property type="entry name" value="MoaB/Mog-like_dom_sf"/>
</dbReference>
<accession>A0A7W6D1E0</accession>
<dbReference type="Gene3D" id="2.170.190.11">
    <property type="entry name" value="Molybdopterin biosynthesis moea protein, domain 3"/>
    <property type="match status" value="1"/>
</dbReference>
<comment type="pathway">
    <text evidence="3 11">Cofactor biosynthesis; molybdopterin biosynthesis.</text>
</comment>
<dbReference type="InterPro" id="IPR036135">
    <property type="entry name" value="MoeA_linker/N_sf"/>
</dbReference>
<keyword evidence="7 11" id="KW-0479">Metal-binding</keyword>
<evidence type="ECO:0000256" key="7">
    <source>
        <dbReference type="ARBA" id="ARBA00022723"/>
    </source>
</evidence>
<dbReference type="AlphaFoldDB" id="A0A7W6D1E0"/>
<comment type="function">
    <text evidence="2 11">Catalyzes the insertion of molybdate into adenylated molybdopterin with the concomitant release of AMP.</text>
</comment>
<evidence type="ECO:0000256" key="9">
    <source>
        <dbReference type="ARBA" id="ARBA00023150"/>
    </source>
</evidence>
<dbReference type="GO" id="GO:0046872">
    <property type="term" value="F:metal ion binding"/>
    <property type="evidence" value="ECO:0007669"/>
    <property type="project" value="UniProtKB-UniRule"/>
</dbReference>
<evidence type="ECO:0000256" key="4">
    <source>
        <dbReference type="ARBA" id="ARBA00010763"/>
    </source>
</evidence>
<dbReference type="InterPro" id="IPR005111">
    <property type="entry name" value="MoeA_C_domain_IV"/>
</dbReference>
<evidence type="ECO:0000256" key="6">
    <source>
        <dbReference type="ARBA" id="ARBA00022679"/>
    </source>
</evidence>
<dbReference type="SUPFAM" id="SSF53218">
    <property type="entry name" value="Molybdenum cofactor biosynthesis proteins"/>
    <property type="match status" value="1"/>
</dbReference>
<dbReference type="Pfam" id="PF03453">
    <property type="entry name" value="MoeA_N"/>
    <property type="match status" value="1"/>
</dbReference>
<dbReference type="Gene3D" id="3.90.105.10">
    <property type="entry name" value="Molybdopterin biosynthesis moea protein, domain 2"/>
    <property type="match status" value="1"/>
</dbReference>
<evidence type="ECO:0000256" key="5">
    <source>
        <dbReference type="ARBA" id="ARBA00022505"/>
    </source>
</evidence>
<dbReference type="NCBIfam" id="TIGR00177">
    <property type="entry name" value="molyb_syn"/>
    <property type="match status" value="1"/>
</dbReference>
<keyword evidence="9 11" id="KW-0501">Molybdenum cofactor biosynthesis</keyword>
<comment type="cofactor">
    <cofactor evidence="1 11">
        <name>Mg(2+)</name>
        <dbReference type="ChEBI" id="CHEBI:18420"/>
    </cofactor>
</comment>
<dbReference type="NCBIfam" id="NF045515">
    <property type="entry name" value="Glp_gephyrin"/>
    <property type="match status" value="1"/>
</dbReference>
<evidence type="ECO:0000256" key="8">
    <source>
        <dbReference type="ARBA" id="ARBA00022842"/>
    </source>
</evidence>
<dbReference type="EC" id="2.10.1.1" evidence="11"/>
<dbReference type="SMART" id="SM00852">
    <property type="entry name" value="MoCF_biosynth"/>
    <property type="match status" value="1"/>
</dbReference>
<comment type="catalytic activity">
    <reaction evidence="10">
        <text>adenylyl-molybdopterin + molybdate = Mo-molybdopterin + AMP + H(+)</text>
        <dbReference type="Rhea" id="RHEA:35047"/>
        <dbReference type="ChEBI" id="CHEBI:15378"/>
        <dbReference type="ChEBI" id="CHEBI:36264"/>
        <dbReference type="ChEBI" id="CHEBI:62727"/>
        <dbReference type="ChEBI" id="CHEBI:71302"/>
        <dbReference type="ChEBI" id="CHEBI:456215"/>
        <dbReference type="EC" id="2.10.1.1"/>
    </reaction>
</comment>
<dbReference type="InterPro" id="IPR038987">
    <property type="entry name" value="MoeA-like"/>
</dbReference>
<dbReference type="InterPro" id="IPR001453">
    <property type="entry name" value="MoaB/Mog_dom"/>
</dbReference>
<dbReference type="UniPathway" id="UPA00344"/>
<evidence type="ECO:0000256" key="2">
    <source>
        <dbReference type="ARBA" id="ARBA00002901"/>
    </source>
</evidence>
<evidence type="ECO:0000256" key="1">
    <source>
        <dbReference type="ARBA" id="ARBA00001946"/>
    </source>
</evidence>
<proteinExistence type="inferred from homology"/>
<evidence type="ECO:0000259" key="12">
    <source>
        <dbReference type="SMART" id="SM00852"/>
    </source>
</evidence>
<dbReference type="InterPro" id="IPR005110">
    <property type="entry name" value="MoeA_linker/N"/>
</dbReference>
<dbReference type="GO" id="GO:0005829">
    <property type="term" value="C:cytosol"/>
    <property type="evidence" value="ECO:0007669"/>
    <property type="project" value="TreeGrafter"/>
</dbReference>
<sequence length="412" mass="43433">MSLLPVEDALERLLKAARPPARSESVPLHEACDRVLAGDVAARLTQPPFDNSAMDGYALRHEDIAEPGATLRVVGRSAAGHAFSGTVGPGEAVRIFTGAPLPAGADTVLLQEDAETIGDDRIRNTFLPQRGRHIRPRGQDFEEGEVVLREGQTLDSGRLTVAAAMNHAVLNVYARPKVALLATGDELVPPGSALGPSQIVASNSYGVAALAREAGAEVIDLGIAADDPNAIMDAVDWAKACGADVLVTLGGASVGDHDLVQPVLVSAGMELDFWRIAMRPGKPLMVGRLGGMQILGLPGNPASSLVCALLFLEPLVRKLSRLPAVDRRTFALTGSALAANDHRQDHLRATVSVRDDGALVATPYDKQDSSMMKVFAAADCLLVRPPHAEPAEAGDPCEILLLRPSPTNRQFP</sequence>
<comment type="caution">
    <text evidence="13">The sequence shown here is derived from an EMBL/GenBank/DDBJ whole genome shotgun (WGS) entry which is preliminary data.</text>
</comment>
<dbReference type="Pfam" id="PF00994">
    <property type="entry name" value="MoCF_biosynth"/>
    <property type="match status" value="1"/>
</dbReference>